<proteinExistence type="inferred from homology"/>
<evidence type="ECO:0000256" key="1">
    <source>
        <dbReference type="ARBA" id="ARBA00011021"/>
    </source>
</evidence>
<feature type="region of interest" description="Disordered" evidence="3">
    <location>
        <begin position="40"/>
        <end position="80"/>
    </location>
</feature>
<accession>A0A3P6A5G1</accession>
<gene>
    <name evidence="5" type="ORF">BRAA02T05011Z</name>
    <name evidence="4" type="ORF">BRAPAZ1V2_A02P03650.2</name>
</gene>
<protein>
    <recommendedName>
        <fullName evidence="6">Elicitor peptide 4</fullName>
    </recommendedName>
</protein>
<dbReference type="Gramene" id="A02p03650.2_BraZ1">
    <property type="protein sequence ID" value="A02p03650.2_BraZ1.CDS"/>
    <property type="gene ID" value="A02g03650.2_BraZ1"/>
</dbReference>
<evidence type="ECO:0000256" key="3">
    <source>
        <dbReference type="SAM" id="MobiDB-lite"/>
    </source>
</evidence>
<dbReference type="EMBL" id="LR031573">
    <property type="protein sequence ID" value="VDC84879.1"/>
    <property type="molecule type" value="Genomic_DNA"/>
</dbReference>
<dbReference type="AlphaFoldDB" id="A0A3P6A5G1"/>
<name>A0A3P6A5G1_BRACM</name>
<keyword evidence="2" id="KW-0611">Plant defense</keyword>
<evidence type="ECO:0000313" key="5">
    <source>
        <dbReference type="EMBL" id="VDC84879.1"/>
    </source>
</evidence>
<evidence type="ECO:0008006" key="6">
    <source>
        <dbReference type="Google" id="ProtNLM"/>
    </source>
</evidence>
<dbReference type="InterPro" id="IPR035176">
    <property type="entry name" value="PEP"/>
</dbReference>
<dbReference type="Proteomes" id="UP000694005">
    <property type="component" value="Chromosome A02"/>
</dbReference>
<dbReference type="EMBL" id="LS974618">
    <property type="protein sequence ID" value="CAG7891413.1"/>
    <property type="molecule type" value="Genomic_DNA"/>
</dbReference>
<comment type="similarity">
    <text evidence="1">Belongs to the brassicaceae elicitor peptide family.</text>
</comment>
<evidence type="ECO:0000313" key="4">
    <source>
        <dbReference type="EMBL" id="CAG7891413.1"/>
    </source>
</evidence>
<reference evidence="5" key="1">
    <citation type="submission" date="2018-11" db="EMBL/GenBank/DDBJ databases">
        <authorList>
            <consortium name="Genoscope - CEA"/>
            <person name="William W."/>
        </authorList>
    </citation>
    <scope>NUCLEOTIDE SEQUENCE</scope>
</reference>
<evidence type="ECO:0000256" key="2">
    <source>
        <dbReference type="ARBA" id="ARBA00022821"/>
    </source>
</evidence>
<dbReference type="Pfam" id="PF17232">
    <property type="entry name" value="Pep1_7"/>
    <property type="match status" value="1"/>
</dbReference>
<organism evidence="5">
    <name type="scientific">Brassica campestris</name>
    <name type="common">Field mustard</name>
    <dbReference type="NCBI Taxonomy" id="3711"/>
    <lineage>
        <taxon>Eukaryota</taxon>
        <taxon>Viridiplantae</taxon>
        <taxon>Streptophyta</taxon>
        <taxon>Embryophyta</taxon>
        <taxon>Tracheophyta</taxon>
        <taxon>Spermatophyta</taxon>
        <taxon>Magnoliopsida</taxon>
        <taxon>eudicotyledons</taxon>
        <taxon>Gunneridae</taxon>
        <taxon>Pentapetalae</taxon>
        <taxon>rosids</taxon>
        <taxon>malvids</taxon>
        <taxon>Brassicales</taxon>
        <taxon>Brassicaceae</taxon>
        <taxon>Brassiceae</taxon>
        <taxon>Brassica</taxon>
    </lineage>
</organism>
<dbReference type="GO" id="GO:0045087">
    <property type="term" value="P:innate immune response"/>
    <property type="evidence" value="ECO:0007669"/>
    <property type="project" value="InterPro"/>
</dbReference>
<sequence>MEEERRSEEERSHLWGPFQFCNEALKSFLKCLGLYTSPSNSSASSVHQVQEDAVTTRGILVGSKKRPREPHSSGKPGGHN</sequence>